<dbReference type="GO" id="GO:0051607">
    <property type="term" value="P:defense response to virus"/>
    <property type="evidence" value="ECO:0007669"/>
    <property type="project" value="UniProtKB-KW"/>
</dbReference>
<dbReference type="GO" id="GO:0005524">
    <property type="term" value="F:ATP binding"/>
    <property type="evidence" value="ECO:0007669"/>
    <property type="project" value="UniProtKB-KW"/>
</dbReference>
<keyword evidence="6" id="KW-0460">Magnesium</keyword>
<dbReference type="RefSeq" id="WP_261514413.1">
    <property type="nucleotide sequence ID" value="NZ_JAODNV010000005.1"/>
</dbReference>
<keyword evidence="13" id="KW-1185">Reference proteome</keyword>
<evidence type="ECO:0000259" key="11">
    <source>
        <dbReference type="Pfam" id="PF21654"/>
    </source>
</evidence>
<dbReference type="EMBL" id="JAODNV010000005">
    <property type="protein sequence ID" value="MCT8989597.1"/>
    <property type="molecule type" value="Genomic_DNA"/>
</dbReference>
<evidence type="ECO:0000313" key="12">
    <source>
        <dbReference type="EMBL" id="MCT8989597.1"/>
    </source>
</evidence>
<name>A0A9X2X8B1_9HYPH</name>
<keyword evidence="1" id="KW-0808">Transferase</keyword>
<dbReference type="Proteomes" id="UP001149009">
    <property type="component" value="Unassembled WGS sequence"/>
</dbReference>
<evidence type="ECO:0000256" key="1">
    <source>
        <dbReference type="ARBA" id="ARBA00022679"/>
    </source>
</evidence>
<dbReference type="GO" id="GO:0009117">
    <property type="term" value="P:nucleotide metabolic process"/>
    <property type="evidence" value="ECO:0007669"/>
    <property type="project" value="UniProtKB-KW"/>
</dbReference>
<sequence>MNVVTDITITQQAEEYLSALAEELEIPESRYDQAVESYKSLGAWFHRPASTVRNFGPDVFVQGSFRLGTAIRPLNDAEQYDVDSVCELKKLSKSDVTQSQLKDLLGDEIKAYRAAKNMSKPVRPGRRCWTLEYADGAQFHMDIVPALSNAKGQRLLLEARGLDTQWAGTAIAITDNETWNYSILSEDWPRSNPRGYAEWFKGRMAGAFEKRRRVLAESRRASVESIPDYKVRTPLQSAIMILKRHRDIMFNGRSDLRPISIIITTLAAHAYSGEETIGRALVSILARMDQFIQHDGNKFIIWNPTDPLENFADKWEKYPERAEAFQQWLTRARSDFWQAARLAAHSSVASTLAPRIGHLLAERAEARMGHGRGIGRPTLLRSASPVPAAPLAFPSKPRVPSKPQGFA</sequence>
<accession>A0A9X2X8B1</accession>
<evidence type="ECO:0000313" key="13">
    <source>
        <dbReference type="Proteomes" id="UP001149009"/>
    </source>
</evidence>
<dbReference type="Pfam" id="PF21654">
    <property type="entry name" value="DncV-like_NTFase"/>
    <property type="match status" value="1"/>
</dbReference>
<keyword evidence="8" id="KW-0051">Antiviral defense</keyword>
<keyword evidence="5" id="KW-0067">ATP-binding</keyword>
<keyword evidence="7" id="KW-0546">Nucleotide metabolism</keyword>
<evidence type="ECO:0000256" key="7">
    <source>
        <dbReference type="ARBA" id="ARBA00023080"/>
    </source>
</evidence>
<feature type="domain" description="Cyclic GMP-AMP synthase DncV-like nucleotidyltransferase" evidence="11">
    <location>
        <begin position="57"/>
        <end position="143"/>
    </location>
</feature>
<keyword evidence="4" id="KW-0547">Nucleotide-binding</keyword>
<protein>
    <recommendedName>
        <fullName evidence="9">Cyclic GMP-AMP synthase</fullName>
    </recommendedName>
</protein>
<evidence type="ECO:0000256" key="2">
    <source>
        <dbReference type="ARBA" id="ARBA00022695"/>
    </source>
</evidence>
<dbReference type="AlphaFoldDB" id="A0A9X2X8B1"/>
<keyword evidence="2" id="KW-0548">Nucleotidyltransferase</keyword>
<keyword evidence="3" id="KW-0479">Metal-binding</keyword>
<dbReference type="CDD" id="cd05400">
    <property type="entry name" value="NT_2-5OAS_ClassI-CCAase"/>
    <property type="match status" value="1"/>
</dbReference>
<evidence type="ECO:0000256" key="9">
    <source>
        <dbReference type="ARBA" id="ARBA00044145"/>
    </source>
</evidence>
<gene>
    <name evidence="12" type="ORF">NYR54_04700</name>
</gene>
<reference evidence="12" key="1">
    <citation type="submission" date="2022-08" db="EMBL/GenBank/DDBJ databases">
        <title>Chelativorans sichuanense sp. nov., a paraffin oil-degrading bacterium isolated from a mixture of oil-based drill cuttings and paddy soil.</title>
        <authorList>
            <person name="Yu J."/>
            <person name="Liu H."/>
            <person name="Chen Q."/>
        </authorList>
    </citation>
    <scope>NUCLEOTIDE SEQUENCE</scope>
    <source>
        <strain evidence="12">SCAU 2101</strain>
    </source>
</reference>
<dbReference type="InterPro" id="IPR006116">
    <property type="entry name" value="NT_2-5OAS_ClassI-CCAase"/>
</dbReference>
<organism evidence="12 13">
    <name type="scientific">Chelativorans petroleitrophicus</name>
    <dbReference type="NCBI Taxonomy" id="2975484"/>
    <lineage>
        <taxon>Bacteria</taxon>
        <taxon>Pseudomonadati</taxon>
        <taxon>Pseudomonadota</taxon>
        <taxon>Alphaproteobacteria</taxon>
        <taxon>Hyphomicrobiales</taxon>
        <taxon>Phyllobacteriaceae</taxon>
        <taxon>Chelativorans</taxon>
    </lineage>
</organism>
<dbReference type="GO" id="GO:0016779">
    <property type="term" value="F:nucleotidyltransferase activity"/>
    <property type="evidence" value="ECO:0007669"/>
    <property type="project" value="UniProtKB-KW"/>
</dbReference>
<evidence type="ECO:0000256" key="6">
    <source>
        <dbReference type="ARBA" id="ARBA00022842"/>
    </source>
</evidence>
<proteinExistence type="predicted"/>
<evidence type="ECO:0000256" key="4">
    <source>
        <dbReference type="ARBA" id="ARBA00022741"/>
    </source>
</evidence>
<evidence type="ECO:0000256" key="3">
    <source>
        <dbReference type="ARBA" id="ARBA00022723"/>
    </source>
</evidence>
<dbReference type="InterPro" id="IPR048445">
    <property type="entry name" value="DncV-like_NTFase"/>
</dbReference>
<dbReference type="GO" id="GO:0046872">
    <property type="term" value="F:metal ion binding"/>
    <property type="evidence" value="ECO:0007669"/>
    <property type="project" value="UniProtKB-KW"/>
</dbReference>
<comment type="caution">
    <text evidence="12">The sequence shown here is derived from an EMBL/GenBank/DDBJ whole genome shotgun (WGS) entry which is preliminary data.</text>
</comment>
<comment type="catalytic activity">
    <reaction evidence="10">
        <text>GTP + ATP = 3',3'-cGAMP + 2 diphosphate</text>
        <dbReference type="Rhea" id="RHEA:35647"/>
        <dbReference type="ChEBI" id="CHEBI:30616"/>
        <dbReference type="ChEBI" id="CHEBI:33019"/>
        <dbReference type="ChEBI" id="CHEBI:37565"/>
        <dbReference type="ChEBI" id="CHEBI:71501"/>
    </reaction>
    <physiologicalReaction direction="left-to-right" evidence="10">
        <dbReference type="Rhea" id="RHEA:35648"/>
    </physiologicalReaction>
</comment>
<evidence type="ECO:0000256" key="5">
    <source>
        <dbReference type="ARBA" id="ARBA00022840"/>
    </source>
</evidence>
<evidence type="ECO:0000256" key="8">
    <source>
        <dbReference type="ARBA" id="ARBA00023118"/>
    </source>
</evidence>
<evidence type="ECO:0000256" key="10">
    <source>
        <dbReference type="ARBA" id="ARBA00048304"/>
    </source>
</evidence>